<dbReference type="Proteomes" id="UP001479436">
    <property type="component" value="Unassembled WGS sequence"/>
</dbReference>
<gene>
    <name evidence="1" type="ORF">K7432_013941</name>
</gene>
<evidence type="ECO:0000313" key="2">
    <source>
        <dbReference type="Proteomes" id="UP001479436"/>
    </source>
</evidence>
<comment type="caution">
    <text evidence="1">The sequence shown here is derived from an EMBL/GenBank/DDBJ whole genome shotgun (WGS) entry which is preliminary data.</text>
</comment>
<dbReference type="EMBL" id="JASJQH010001464">
    <property type="protein sequence ID" value="KAK9761277.1"/>
    <property type="molecule type" value="Genomic_DNA"/>
</dbReference>
<evidence type="ECO:0000313" key="1">
    <source>
        <dbReference type="EMBL" id="KAK9761277.1"/>
    </source>
</evidence>
<protein>
    <submittedName>
        <fullName evidence="1">Uncharacterized protein</fullName>
    </submittedName>
</protein>
<name>A0ABR2WIE7_9FUNG</name>
<proteinExistence type="predicted"/>
<accession>A0ABR2WIE7</accession>
<reference evidence="1 2" key="1">
    <citation type="submission" date="2023-04" db="EMBL/GenBank/DDBJ databases">
        <title>Genome of Basidiobolus ranarum AG-B5.</title>
        <authorList>
            <person name="Stajich J.E."/>
            <person name="Carter-House D."/>
            <person name="Gryganskyi A."/>
        </authorList>
    </citation>
    <scope>NUCLEOTIDE SEQUENCE [LARGE SCALE GENOMIC DNA]</scope>
    <source>
        <strain evidence="1 2">AG-B5</strain>
    </source>
</reference>
<keyword evidence="2" id="KW-1185">Reference proteome</keyword>
<sequence>MSVYFQVNSSRNILLLTEGIEVELKALDNEQPNSLNTRKNLYPRCIRLVLDFAKREFVPSEDCLPPTANIEIVEREKKVRATQKRREVLFEEVLLLREEKVGVFDFIPLSRENIVIVYRSLNPNKKCSGSDSLNLTVKNFKI</sequence>
<organism evidence="1 2">
    <name type="scientific">Basidiobolus ranarum</name>
    <dbReference type="NCBI Taxonomy" id="34480"/>
    <lineage>
        <taxon>Eukaryota</taxon>
        <taxon>Fungi</taxon>
        <taxon>Fungi incertae sedis</taxon>
        <taxon>Zoopagomycota</taxon>
        <taxon>Entomophthoromycotina</taxon>
        <taxon>Basidiobolomycetes</taxon>
        <taxon>Basidiobolales</taxon>
        <taxon>Basidiobolaceae</taxon>
        <taxon>Basidiobolus</taxon>
    </lineage>
</organism>